<feature type="binding site" evidence="7">
    <location>
        <position position="748"/>
    </location>
    <ligand>
        <name>Mg(2+)</name>
        <dbReference type="ChEBI" id="CHEBI:18420"/>
    </ligand>
</feature>
<proteinExistence type="inferred from homology"/>
<dbReference type="SUPFAM" id="SSF64484">
    <property type="entry name" value="beta and beta-prime subunits of DNA dependent RNA-polymerase"/>
    <property type="match status" value="1"/>
</dbReference>
<dbReference type="Gene3D" id="1.10.274.100">
    <property type="entry name" value="RNA polymerase Rpb1, domain 3"/>
    <property type="match status" value="2"/>
</dbReference>
<dbReference type="InterPro" id="IPR007081">
    <property type="entry name" value="RNA_pol_Rpb1_5"/>
</dbReference>
<evidence type="ECO:0000256" key="2">
    <source>
        <dbReference type="ARBA" id="ARBA00022679"/>
    </source>
</evidence>
<dbReference type="Pfam" id="PF00623">
    <property type="entry name" value="RNA_pol_Rpb1_2"/>
    <property type="match status" value="1"/>
</dbReference>
<keyword evidence="7" id="KW-0460">Magnesium</keyword>
<dbReference type="Gene3D" id="4.10.860.120">
    <property type="entry name" value="RNA polymerase II, clamp domain"/>
    <property type="match status" value="1"/>
</dbReference>
<keyword evidence="5 7" id="KW-0804">Transcription</keyword>
<keyword evidence="7" id="KW-0862">Zinc</keyword>
<evidence type="ECO:0000256" key="5">
    <source>
        <dbReference type="ARBA" id="ARBA00023163"/>
    </source>
</evidence>
<feature type="binding site" evidence="7">
    <location>
        <position position="746"/>
    </location>
    <ligand>
        <name>Mg(2+)</name>
        <dbReference type="ChEBI" id="CHEBI:18420"/>
    </ligand>
</feature>
<evidence type="ECO:0000256" key="4">
    <source>
        <dbReference type="ARBA" id="ARBA00022723"/>
    </source>
</evidence>
<comment type="function">
    <text evidence="7 8">DNA-dependent RNA polymerase catalyzes the transcription of DNA into RNA using the four ribonucleoside triphosphates as substrates.</text>
</comment>
<evidence type="ECO:0000256" key="7">
    <source>
        <dbReference type="HAMAP-Rule" id="MF_01322"/>
    </source>
</evidence>
<dbReference type="Pfam" id="PF04998">
    <property type="entry name" value="RNA_pol_Rpb1_5"/>
    <property type="match status" value="1"/>
</dbReference>
<evidence type="ECO:0000313" key="10">
    <source>
        <dbReference type="EMBL" id="QTA38314.1"/>
    </source>
</evidence>
<dbReference type="InterPro" id="IPR038120">
    <property type="entry name" value="Rpb1_funnel_sf"/>
</dbReference>
<dbReference type="PANTHER" id="PTHR19376">
    <property type="entry name" value="DNA-DIRECTED RNA POLYMERASE"/>
    <property type="match status" value="1"/>
</dbReference>
<keyword evidence="3 7" id="KW-0548">Nucleotidyltransferase</keyword>
<feature type="binding site" evidence="7">
    <location>
        <position position="80"/>
    </location>
    <ligand>
        <name>Zn(2+)</name>
        <dbReference type="ChEBI" id="CHEBI:29105"/>
        <label>1</label>
    </ligand>
</feature>
<sequence length="1651" mass="185116">MGSTFKRKIAQVTVGVASPEVIRSWSSGEVKKPETINYRTFKPEKDGLFCERIFGPTKDYECACGKYKGKKYEGTVCERCGVRVESKEARRKRMGHIDLVAPVVHIWYLKSSPSILSSLLSVPAKELENVVYYGGKRIIEKVLIVTDPKNTDFIKGSLLYQTEYEIYSQKLDFEVMPGVIIKSPRSPVVTDIDGEVRIRKEKTHTDREITWVDVRNISRSPHRVYTGMVLNVKNGDKIEQGEELVSEMKIEPIYSPFDGTVEIDEISETITIKPLTTSKEMPLTFSLPYGVKPTVSDGSKVKKGDQLTTGTILPAVIASVSGIVSFGKELNVRPREDGKYEVLATGNVYIENVVEGKSYPLFEGSLVYVEDGQEVSKGDIIADRFLFEDEYLTLEEYKIFEDHYPAMFTAETEVENDRPIVVITKIDDDVSLETGLSIGDIITDDQYGAYRVLYGEKIEAESGAAAVKKLLQNIDLEKLKVEIESELKKISKSSGRAKKLLRRLKIVKDLIKSGAQPEWMVLEAIPVVPPDIRPMIQVEGGRFATTDLNDLYRRVINRNNRLKKLYEMNSPEIIVKNEKRMLQEAVDSLLYNGRMGKAVTDRNGRPLKSLTDLVKGKKGRFRRNLLGKRVDYSGRAVIVVGPHLKIHECGLPKKMAMELFKPFVLAELINRDEESSKTARKMKKAIIEKELPQAWEVLEEVIKGHPVLLNRAPTLHRMSIQAFEPKLIEGNAIQLHPLVCPPFNADFDGDQMAVHVPLSAAAQAEAKFLMLSRYNIISPAHGKPISMPGKDIVAGVYYLTMVDKDYETVNPEDIKWKFSSIDEAELAYEFGYIKLHDPILVKVDDKVVKTTYGRLIFANIVPEKFRDYNKTYGKGAIKELVYKTFKTYGVDRTADLLDDIKDLGFHYATVSGLTVSITDFYISPERENIIKNARERIKKVEALYEQGFLSDEERYRETIKIWAKATEEVQDATFEYLGKDPFNPIFIMVDSGARGNKDQLKQLAGMRGLMADPSGRTIEIPIISNFRDGLSVLEFFISTHGARKGSADTALRTSSAGYLTRRLVDVAQSVVITTTDCGTYDGVRATILKSSDGLRVEKLEEFLFGRVLAKEVYDPETNEVLENPKTGRKYTRDTMLDDDDARFLGNYAKRIPVVKSYEIDLQQPMIPENYAEIVEGFVSKDGVSYEQGSELNWEVIKAAKEAGIKALKIKEYPVVGKVSVEVVLSPKDMRQLVIEDELIDSTTAKILEENNVESVEVRPDIIVRSVLTCEAEHGVCAKCYGMDLSNHKIISVGESVGIVAAQSIGEPGTQLTMRTFHTGGIATAADITQGLPRAEELFEARKKLKEPEGVFSAVKGFIKDIVEDETGRKKVYVEDEAGDIHEYEIPTKVKVSVKKGQKVLPGQSLTTGAIRPRKSLDTLSVDATALYLLKEIKKVYVEQGVDIHDKHFEIIIRQMLDKVEITDPGDTDFLPGDLVRLQTVVRINKEILTENAHVENNKKRVVGKVLAKPLIGEDENGEIVEIAPEGVEVTEEIVEKAVSLGIKDLIVKDGEEEKTIYQILPKEPIKYRRRLLRITKASLEHVGWLSAASFQQTPQVLTEAAIEGAIDDLLGLKENVIVGQLIPAGTGLDMFANVQIEETPRMAKEEKEKMA</sequence>
<feature type="domain" description="RNA polymerase N-terminal" evidence="9">
    <location>
        <begin position="518"/>
        <end position="800"/>
    </location>
</feature>
<comment type="catalytic activity">
    <reaction evidence="6 7 8">
        <text>RNA(n) + a ribonucleoside 5'-triphosphate = RNA(n+1) + diphosphate</text>
        <dbReference type="Rhea" id="RHEA:21248"/>
        <dbReference type="Rhea" id="RHEA-COMP:14527"/>
        <dbReference type="Rhea" id="RHEA-COMP:17342"/>
        <dbReference type="ChEBI" id="CHEBI:33019"/>
        <dbReference type="ChEBI" id="CHEBI:61557"/>
        <dbReference type="ChEBI" id="CHEBI:140395"/>
        <dbReference type="EC" id="2.7.7.6"/>
    </reaction>
</comment>
<reference evidence="10 11" key="1">
    <citation type="submission" date="2021-03" db="EMBL/GenBank/DDBJ databases">
        <title>Thermosipho ferrireducens sp.nov., an anaerobic thermophilic iron-reducing bacterium isolated from a deep-sea hydrothermal sulfide deposits.</title>
        <authorList>
            <person name="Zeng X."/>
            <person name="Chen Y."/>
            <person name="Shao Z."/>
        </authorList>
    </citation>
    <scope>NUCLEOTIDE SEQUENCE [LARGE SCALE GENOMIC DNA]</scope>
    <source>
        <strain evidence="10 11">JL129W03</strain>
    </source>
</reference>
<protein>
    <recommendedName>
        <fullName evidence="7">DNA-directed RNA polymerase subunit beta'</fullName>
        <shortName evidence="7">RNAP subunit beta'</shortName>
        <ecNumber evidence="7">2.7.7.6</ecNumber>
    </recommendedName>
    <alternativeName>
        <fullName evidence="7">RNA polymerase subunit beta'</fullName>
    </alternativeName>
    <alternativeName>
        <fullName evidence="7">Transcriptase subunit beta'</fullName>
    </alternativeName>
</protein>
<evidence type="ECO:0000256" key="1">
    <source>
        <dbReference type="ARBA" id="ARBA00022478"/>
    </source>
</evidence>
<feature type="binding site" evidence="7">
    <location>
        <position position="77"/>
    </location>
    <ligand>
        <name>Zn(2+)</name>
        <dbReference type="ChEBI" id="CHEBI:29105"/>
        <label>1</label>
    </ligand>
</feature>
<dbReference type="Gene3D" id="1.10.132.30">
    <property type="match status" value="1"/>
</dbReference>
<dbReference type="InterPro" id="IPR044893">
    <property type="entry name" value="RNA_pol_Rpb1_clamp_domain"/>
</dbReference>
<dbReference type="PANTHER" id="PTHR19376:SF54">
    <property type="entry name" value="DNA-DIRECTED RNA POLYMERASE SUBUNIT BETA"/>
    <property type="match status" value="1"/>
</dbReference>
<keyword evidence="11" id="KW-1185">Reference proteome</keyword>
<dbReference type="GO" id="GO:0000428">
    <property type="term" value="C:DNA-directed RNA polymerase complex"/>
    <property type="evidence" value="ECO:0007669"/>
    <property type="project" value="UniProtKB-KW"/>
</dbReference>
<evidence type="ECO:0000259" key="9">
    <source>
        <dbReference type="SMART" id="SM00663"/>
    </source>
</evidence>
<comment type="subunit">
    <text evidence="7">The RNAP catalytic core consists of 2 alpha, 1 beta, 1 beta' and 1 omega subunit. When a sigma factor is associated with the core the holoenzyme is formed, which can initiate transcription.</text>
</comment>
<dbReference type="Gene3D" id="1.10.40.90">
    <property type="match status" value="1"/>
</dbReference>
<comment type="similarity">
    <text evidence="7 8">Belongs to the RNA polymerase beta' chain family.</text>
</comment>
<accession>A0ABX7S6W5</accession>
<dbReference type="InterPro" id="IPR045867">
    <property type="entry name" value="DNA-dir_RpoC_beta_prime"/>
</dbReference>
<dbReference type="InterPro" id="IPR007066">
    <property type="entry name" value="RNA_pol_Rpb1_3"/>
</dbReference>
<feature type="binding site" evidence="7">
    <location>
        <position position="1077"/>
    </location>
    <ligand>
        <name>Zn(2+)</name>
        <dbReference type="ChEBI" id="CHEBI:29105"/>
        <label>2</label>
    </ligand>
</feature>
<evidence type="ECO:0000313" key="11">
    <source>
        <dbReference type="Proteomes" id="UP000671862"/>
    </source>
</evidence>
<dbReference type="InterPro" id="IPR006592">
    <property type="entry name" value="RNA_pol_N"/>
</dbReference>
<keyword evidence="2 7" id="KW-0808">Transferase</keyword>
<evidence type="ECO:0000256" key="6">
    <source>
        <dbReference type="ARBA" id="ARBA00048552"/>
    </source>
</evidence>
<dbReference type="InterPro" id="IPR012754">
    <property type="entry name" value="DNA-dir_RpoC_beta_prime_bact"/>
</dbReference>
<name>A0ABX7S6W5_9BACT</name>
<dbReference type="Pfam" id="PF04983">
    <property type="entry name" value="RNA_pol_Rpb1_3"/>
    <property type="match status" value="1"/>
</dbReference>
<feature type="binding site" evidence="7">
    <location>
        <position position="750"/>
    </location>
    <ligand>
        <name>Mg(2+)</name>
        <dbReference type="ChEBI" id="CHEBI:18420"/>
    </ligand>
</feature>
<dbReference type="Pfam" id="PF05000">
    <property type="entry name" value="RNA_pol_Rpb1_4"/>
    <property type="match status" value="1"/>
</dbReference>
<evidence type="ECO:0000256" key="3">
    <source>
        <dbReference type="ARBA" id="ARBA00022695"/>
    </source>
</evidence>
<keyword evidence="4 7" id="KW-0479">Metal-binding</keyword>
<dbReference type="Gene3D" id="2.40.50.100">
    <property type="match status" value="4"/>
</dbReference>
<evidence type="ECO:0000256" key="8">
    <source>
        <dbReference type="RuleBase" id="RU004279"/>
    </source>
</evidence>
<dbReference type="EMBL" id="CP071446">
    <property type="protein sequence ID" value="QTA38314.1"/>
    <property type="molecule type" value="Genomic_DNA"/>
</dbReference>
<dbReference type="Gene3D" id="2.40.40.20">
    <property type="match status" value="1"/>
</dbReference>
<dbReference type="HAMAP" id="MF_01322">
    <property type="entry name" value="RNApol_bact_RpoC"/>
    <property type="match status" value="1"/>
</dbReference>
<dbReference type="Gene3D" id="1.10.1790.20">
    <property type="match status" value="1"/>
</dbReference>
<comment type="cofactor">
    <cofactor evidence="7">
        <name>Zn(2+)</name>
        <dbReference type="ChEBI" id="CHEBI:29105"/>
    </cofactor>
    <text evidence="7">Binds 2 Zn(2+) ions per subunit.</text>
</comment>
<dbReference type="SMART" id="SM00663">
    <property type="entry name" value="RPOLA_N"/>
    <property type="match status" value="1"/>
</dbReference>
<feature type="binding site" evidence="7">
    <location>
        <position position="62"/>
    </location>
    <ligand>
        <name>Zn(2+)</name>
        <dbReference type="ChEBI" id="CHEBI:29105"/>
        <label>1</label>
    </ligand>
</feature>
<keyword evidence="1 7" id="KW-0240">DNA-directed RNA polymerase</keyword>
<dbReference type="Gene3D" id="1.10.150.390">
    <property type="match status" value="1"/>
</dbReference>
<feature type="binding site" evidence="7">
    <location>
        <position position="1279"/>
    </location>
    <ligand>
        <name>Zn(2+)</name>
        <dbReference type="ChEBI" id="CHEBI:29105"/>
        <label>2</label>
    </ligand>
</feature>
<dbReference type="InterPro" id="IPR007083">
    <property type="entry name" value="RNA_pol_Rpb1_4"/>
</dbReference>
<feature type="binding site" evidence="7">
    <location>
        <position position="1276"/>
    </location>
    <ligand>
        <name>Zn(2+)</name>
        <dbReference type="ChEBI" id="CHEBI:29105"/>
        <label>2</label>
    </ligand>
</feature>
<dbReference type="InterPro" id="IPR042102">
    <property type="entry name" value="RNA_pol_Rpb1_3_sf"/>
</dbReference>
<gene>
    <name evidence="7" type="primary">rpoC</name>
    <name evidence="10" type="ORF">JYK00_01895</name>
</gene>
<dbReference type="Proteomes" id="UP000671862">
    <property type="component" value="Chromosome"/>
</dbReference>
<dbReference type="Pfam" id="PF04997">
    <property type="entry name" value="RNA_pol_Rpb1_1"/>
    <property type="match status" value="2"/>
</dbReference>
<dbReference type="InterPro" id="IPR000722">
    <property type="entry name" value="RNA_pol_asu"/>
</dbReference>
<feature type="binding site" evidence="7">
    <location>
        <position position="64"/>
    </location>
    <ligand>
        <name>Zn(2+)</name>
        <dbReference type="ChEBI" id="CHEBI:29105"/>
        <label>1</label>
    </ligand>
</feature>
<comment type="cofactor">
    <cofactor evidence="7">
        <name>Mg(2+)</name>
        <dbReference type="ChEBI" id="CHEBI:18420"/>
    </cofactor>
    <text evidence="7">Binds 1 Mg(2+) ion per subunit.</text>
</comment>
<dbReference type="InterPro" id="IPR007080">
    <property type="entry name" value="RNA_pol_Rpb1_1"/>
</dbReference>
<dbReference type="EC" id="2.7.7.6" evidence="7"/>
<dbReference type="RefSeq" id="WP_207567033.1">
    <property type="nucleotide sequence ID" value="NZ_CP071446.1"/>
</dbReference>
<dbReference type="CDD" id="cd02655">
    <property type="entry name" value="RNAP_beta'_C"/>
    <property type="match status" value="1"/>
</dbReference>
<organism evidence="10 11">
    <name type="scientific">Thermosipho ferrireducens</name>
    <dbReference type="NCBI Taxonomy" id="2571116"/>
    <lineage>
        <taxon>Bacteria</taxon>
        <taxon>Thermotogati</taxon>
        <taxon>Thermotogota</taxon>
        <taxon>Thermotogae</taxon>
        <taxon>Thermotogales</taxon>
        <taxon>Fervidobacteriaceae</taxon>
        <taxon>Thermosipho</taxon>
    </lineage>
</organism>
<feature type="binding site" evidence="7">
    <location>
        <position position="1269"/>
    </location>
    <ligand>
        <name>Zn(2+)</name>
        <dbReference type="ChEBI" id="CHEBI:29105"/>
        <label>2</label>
    </ligand>
</feature>
<dbReference type="CDD" id="cd01609">
    <property type="entry name" value="RNAP_beta'_N"/>
    <property type="match status" value="1"/>
</dbReference>